<gene>
    <name evidence="3" type="ORF">LTR84_003992</name>
</gene>
<accession>A0AAV9N960</accession>
<comment type="caution">
    <text evidence="3">The sequence shown here is derived from an EMBL/GenBank/DDBJ whole genome shotgun (WGS) entry which is preliminary data.</text>
</comment>
<proteinExistence type="predicted"/>
<evidence type="ECO:0000313" key="3">
    <source>
        <dbReference type="EMBL" id="KAK5049874.1"/>
    </source>
</evidence>
<evidence type="ECO:0000259" key="2">
    <source>
        <dbReference type="Pfam" id="PF00248"/>
    </source>
</evidence>
<dbReference type="InterPro" id="IPR036812">
    <property type="entry name" value="NAD(P)_OxRdtase_dom_sf"/>
</dbReference>
<dbReference type="AlphaFoldDB" id="A0AAV9N960"/>
<sequence>MAIQQSTNGTLTKAHVNLMTDTVIANLPPDALRSVIRSILTTDSGFTSIFEDHARQYLCKTSPVSLGTLFQPDGAKGWHVTPHFVAAQCRIRAMIGSGLAIDSLRHLKQIVDQVKTVCPAEDSSNGYDLVNHITSVDGDIVQALTAVQKSLNQPSGQRELTRGEFEELDDLFRSLVLCRDRWDAEKQEFLFERSLGVIAGVLGKEMESRDEAYSQKDNEHLTYSNGSRTIETFQLGEKALPRLFSGLWQLSSPSWGVAPKSKIFSQFWRFVGQGFTAYDMADHYGDAEILFGKFRAIYSRPDTIFGSTKYCVFQPCTITEKVVQDNVSERCKRLGSDHVDLLQFHWQFYEDQQYIQALRLLEADDRVKMLGLCNFDTKRLEEILEAGIKVVTNQVQFSLIDSRPAMRMGECGGFLAEKWLGKPEPELFSGDITPSQRKYFEMILAWGGWALFQELLQTLKVIATKHDMAVSNVATRWVLDFDYVGAVIVGARMGVSEHGNENLSSYGWRLDDEDQEKINTVLRRSRRSEMFEVIGDCGGEYRTT</sequence>
<dbReference type="GeneID" id="89972172"/>
<dbReference type="SUPFAM" id="SSF51430">
    <property type="entry name" value="NAD(P)-linked oxidoreductase"/>
    <property type="match status" value="1"/>
</dbReference>
<dbReference type="PROSITE" id="PS00062">
    <property type="entry name" value="ALDOKETO_REDUCTASE_2"/>
    <property type="match status" value="1"/>
</dbReference>
<dbReference type="PANTHER" id="PTHR43147">
    <property type="entry name" value="PROTEIN TAS"/>
    <property type="match status" value="1"/>
</dbReference>
<dbReference type="PANTHER" id="PTHR43147:SF2">
    <property type="entry name" value="NADP-DEPENDENT OXIDOREDUCTASE DOMAIN-CONTAINING PROTEIN"/>
    <property type="match status" value="1"/>
</dbReference>
<dbReference type="Pfam" id="PF00248">
    <property type="entry name" value="Aldo_ket_red"/>
    <property type="match status" value="1"/>
</dbReference>
<keyword evidence="1" id="KW-0560">Oxidoreductase</keyword>
<dbReference type="RefSeq" id="XP_064704684.1">
    <property type="nucleotide sequence ID" value="XM_064847572.1"/>
</dbReference>
<dbReference type="InterPro" id="IPR018170">
    <property type="entry name" value="Aldo/ket_reductase_CS"/>
</dbReference>
<name>A0AAV9N960_9EURO</name>
<dbReference type="Gene3D" id="3.20.20.100">
    <property type="entry name" value="NADP-dependent oxidoreductase domain"/>
    <property type="match status" value="1"/>
</dbReference>
<reference evidence="3 4" key="1">
    <citation type="submission" date="2023-08" db="EMBL/GenBank/DDBJ databases">
        <title>Black Yeasts Isolated from many extreme environments.</title>
        <authorList>
            <person name="Coleine C."/>
            <person name="Stajich J.E."/>
            <person name="Selbmann L."/>
        </authorList>
    </citation>
    <scope>NUCLEOTIDE SEQUENCE [LARGE SCALE GENOMIC DNA]</scope>
    <source>
        <strain evidence="3 4">CCFEE 5792</strain>
    </source>
</reference>
<evidence type="ECO:0000256" key="1">
    <source>
        <dbReference type="ARBA" id="ARBA00023002"/>
    </source>
</evidence>
<evidence type="ECO:0000313" key="4">
    <source>
        <dbReference type="Proteomes" id="UP001358417"/>
    </source>
</evidence>
<dbReference type="InterPro" id="IPR023210">
    <property type="entry name" value="NADP_OxRdtase_dom"/>
</dbReference>
<organism evidence="3 4">
    <name type="scientific">Exophiala bonariae</name>
    <dbReference type="NCBI Taxonomy" id="1690606"/>
    <lineage>
        <taxon>Eukaryota</taxon>
        <taxon>Fungi</taxon>
        <taxon>Dikarya</taxon>
        <taxon>Ascomycota</taxon>
        <taxon>Pezizomycotina</taxon>
        <taxon>Eurotiomycetes</taxon>
        <taxon>Chaetothyriomycetidae</taxon>
        <taxon>Chaetothyriales</taxon>
        <taxon>Herpotrichiellaceae</taxon>
        <taxon>Exophiala</taxon>
    </lineage>
</organism>
<dbReference type="EMBL" id="JAVRRD010000018">
    <property type="protein sequence ID" value="KAK5049874.1"/>
    <property type="molecule type" value="Genomic_DNA"/>
</dbReference>
<feature type="domain" description="NADP-dependent oxidoreductase" evidence="2">
    <location>
        <begin position="243"/>
        <end position="521"/>
    </location>
</feature>
<dbReference type="Proteomes" id="UP001358417">
    <property type="component" value="Unassembled WGS sequence"/>
</dbReference>
<keyword evidence="4" id="KW-1185">Reference proteome</keyword>
<protein>
    <recommendedName>
        <fullName evidence="2">NADP-dependent oxidoreductase domain-containing protein</fullName>
    </recommendedName>
</protein>
<dbReference type="GO" id="GO:0016491">
    <property type="term" value="F:oxidoreductase activity"/>
    <property type="evidence" value="ECO:0007669"/>
    <property type="project" value="UniProtKB-KW"/>
</dbReference>